<feature type="compositionally biased region" description="Basic residues" evidence="1">
    <location>
        <begin position="517"/>
        <end position="527"/>
    </location>
</feature>
<evidence type="ECO:0000313" key="3">
    <source>
        <dbReference type="Proteomes" id="UP001165065"/>
    </source>
</evidence>
<feature type="compositionally biased region" description="Basic and acidic residues" evidence="1">
    <location>
        <begin position="464"/>
        <end position="473"/>
    </location>
</feature>
<dbReference type="AlphaFoldDB" id="A0A9W7LC75"/>
<accession>A0A9W7LC75</accession>
<evidence type="ECO:0000313" key="2">
    <source>
        <dbReference type="EMBL" id="GMI44321.1"/>
    </source>
</evidence>
<comment type="caution">
    <text evidence="2">The sequence shown here is derived from an EMBL/GenBank/DDBJ whole genome shotgun (WGS) entry which is preliminary data.</text>
</comment>
<feature type="region of interest" description="Disordered" evidence="1">
    <location>
        <begin position="103"/>
        <end position="144"/>
    </location>
</feature>
<dbReference type="EMBL" id="BRYA01000212">
    <property type="protein sequence ID" value="GMI44321.1"/>
    <property type="molecule type" value="Genomic_DNA"/>
</dbReference>
<name>A0A9W7LC75_9STRA</name>
<evidence type="ECO:0000256" key="1">
    <source>
        <dbReference type="SAM" id="MobiDB-lite"/>
    </source>
</evidence>
<gene>
    <name evidence="2" type="ORF">TrCOL_g11367</name>
</gene>
<feature type="region of interest" description="Disordered" evidence="1">
    <location>
        <begin position="416"/>
        <end position="560"/>
    </location>
</feature>
<dbReference type="Proteomes" id="UP001165065">
    <property type="component" value="Unassembled WGS sequence"/>
</dbReference>
<protein>
    <submittedName>
        <fullName evidence="2">Uncharacterized protein</fullName>
    </submittedName>
</protein>
<organism evidence="2 3">
    <name type="scientific">Triparma columacea</name>
    <dbReference type="NCBI Taxonomy" id="722753"/>
    <lineage>
        <taxon>Eukaryota</taxon>
        <taxon>Sar</taxon>
        <taxon>Stramenopiles</taxon>
        <taxon>Ochrophyta</taxon>
        <taxon>Bolidophyceae</taxon>
        <taxon>Parmales</taxon>
        <taxon>Triparmaceae</taxon>
        <taxon>Triparma</taxon>
    </lineage>
</organism>
<feature type="compositionally biased region" description="Basic and acidic residues" evidence="1">
    <location>
        <begin position="135"/>
        <end position="144"/>
    </location>
</feature>
<feature type="compositionally biased region" description="Basic and acidic residues" evidence="1">
    <location>
        <begin position="416"/>
        <end position="426"/>
    </location>
</feature>
<feature type="compositionally biased region" description="Basic and acidic residues" evidence="1">
    <location>
        <begin position="544"/>
        <end position="560"/>
    </location>
</feature>
<keyword evidence="3" id="KW-1185">Reference proteome</keyword>
<feature type="compositionally biased region" description="Basic and acidic residues" evidence="1">
    <location>
        <begin position="504"/>
        <end position="516"/>
    </location>
</feature>
<proteinExistence type="predicted"/>
<sequence>MAQFLPYERVHHYSGRAMTAPARASNFEIDGDDDKENSSVYAGEDTNAGMFGKSRRSSQPKNATLCYVMDGGGLTLRGDTTSNMGKFRLKEHERINSENMRTHDRLTKPDGPCRSYIPKTRKSKKPTGIVSQNGETRRRKERERLAAENRKLTKALNGIYRGKARLEKHGVKKKDCRKIWSNRTSIYDVENMRKNGIIKAKTGVPKTAALVACGGCGLKTFYGADGLTVHKGNHGNMDAGHTVYYCNDVCAAVDWEINRENINVQHKGFRPLRKANYWVQSRAASKARAMLRRAVEGGELPDLDRIMHEIRVQRSVGAAQSAAIAKKLPGNEEEDRQAGMSGTDKAKRHIIRGAAHLVDFDSYPEPDVWFGKEPPKGSTREQIAREKRERYNADVKEVERIVREGNMMGKGMVDKNARSKTVKEKVPNPAKWKGGSKVSLKADPNSGAAFEDAKEMYKSSAALQRERDAEAKRNAQAAAKIANRGRKAKKQQVARAEYEAYNETEEKREGKFNIRRVDHKPKPKRRVQFVEKPASFNGLQYDATKNKRNNESMVSEPKKVVVDAEDDPALFRQSMDSIKLSK</sequence>
<reference evidence="3" key="1">
    <citation type="journal article" date="2023" name="Commun. Biol.">
        <title>Genome analysis of Parmales, the sister group of diatoms, reveals the evolutionary specialization of diatoms from phago-mixotrophs to photoautotrophs.</title>
        <authorList>
            <person name="Ban H."/>
            <person name="Sato S."/>
            <person name="Yoshikawa S."/>
            <person name="Yamada K."/>
            <person name="Nakamura Y."/>
            <person name="Ichinomiya M."/>
            <person name="Sato N."/>
            <person name="Blanc-Mathieu R."/>
            <person name="Endo H."/>
            <person name="Kuwata A."/>
            <person name="Ogata H."/>
        </authorList>
    </citation>
    <scope>NUCLEOTIDE SEQUENCE [LARGE SCALE GENOMIC DNA]</scope>
</reference>
<feature type="compositionally biased region" description="Basic residues" evidence="1">
    <location>
        <begin position="483"/>
        <end position="492"/>
    </location>
</feature>
<dbReference type="OrthoDB" id="188297at2759"/>